<sequence>MKFSLSALTFAASLAVVNAQIAGLPSCATSCLLSAIGSSSCDLTDRKCICTTGKDKVTESLTSCLPQSSCTQTELNTISNGVSAFCQSAGVNVTDIPSIALATNTASATSSPTSSPGAAVVNVASLGAVAMGMVAAFAL</sequence>
<dbReference type="AlphaFoldDB" id="A0A6A5Y492"/>
<evidence type="ECO:0000313" key="18">
    <source>
        <dbReference type="EMBL" id="KAF2019701.1"/>
    </source>
</evidence>
<dbReference type="InterPro" id="IPR008427">
    <property type="entry name" value="Extracellular_membr_CFEM_dom"/>
</dbReference>
<keyword evidence="11" id="KW-0472">Membrane</keyword>
<keyword evidence="4" id="KW-1003">Cell membrane</keyword>
<dbReference type="PANTHER" id="PTHR37928:SF2">
    <property type="entry name" value="GPI ANCHORED CFEM DOMAIN PROTEIN (AFU_ORTHOLOGUE AFUA_6G10580)"/>
    <property type="match status" value="1"/>
</dbReference>
<comment type="caution">
    <text evidence="15">Lacks conserved residue(s) required for the propagation of feature annotation.</text>
</comment>
<feature type="signal peptide" evidence="16">
    <location>
        <begin position="1"/>
        <end position="19"/>
    </location>
</feature>
<protein>
    <recommendedName>
        <fullName evidence="17">CFEM domain-containing protein</fullName>
    </recommendedName>
</protein>
<dbReference type="InterPro" id="IPR051735">
    <property type="entry name" value="CFEM_domain"/>
</dbReference>
<keyword evidence="10 15" id="KW-0408">Iron</keyword>
<keyword evidence="12 15" id="KW-1015">Disulfide bond</keyword>
<evidence type="ECO:0000256" key="11">
    <source>
        <dbReference type="ARBA" id="ARBA00023136"/>
    </source>
</evidence>
<evidence type="ECO:0000313" key="19">
    <source>
        <dbReference type="Proteomes" id="UP000799778"/>
    </source>
</evidence>
<dbReference type="RefSeq" id="XP_033388040.1">
    <property type="nucleotide sequence ID" value="XM_033527190.1"/>
</dbReference>
<evidence type="ECO:0000256" key="13">
    <source>
        <dbReference type="ARBA" id="ARBA00023180"/>
    </source>
</evidence>
<dbReference type="Proteomes" id="UP000799778">
    <property type="component" value="Unassembled WGS sequence"/>
</dbReference>
<comment type="subcellular location">
    <subcellularLocation>
        <location evidence="1">Cell membrane</location>
        <topology evidence="1">Lipid-anchor</topology>
        <topology evidence="1">GPI-anchor</topology>
    </subcellularLocation>
    <subcellularLocation>
        <location evidence="2">Secreted</location>
    </subcellularLocation>
</comment>
<dbReference type="OrthoDB" id="3065412at2759"/>
<evidence type="ECO:0000256" key="2">
    <source>
        <dbReference type="ARBA" id="ARBA00004613"/>
    </source>
</evidence>
<evidence type="ECO:0000256" key="14">
    <source>
        <dbReference type="ARBA" id="ARBA00023288"/>
    </source>
</evidence>
<evidence type="ECO:0000256" key="7">
    <source>
        <dbReference type="ARBA" id="ARBA00022622"/>
    </source>
</evidence>
<dbReference type="GeneID" id="54284587"/>
<feature type="disulfide bond" evidence="15">
    <location>
        <begin position="41"/>
        <end position="48"/>
    </location>
</feature>
<reference evidence="18" key="1">
    <citation type="journal article" date="2020" name="Stud. Mycol.">
        <title>101 Dothideomycetes genomes: a test case for predicting lifestyles and emergence of pathogens.</title>
        <authorList>
            <person name="Haridas S."/>
            <person name="Albert R."/>
            <person name="Binder M."/>
            <person name="Bloem J."/>
            <person name="Labutti K."/>
            <person name="Salamov A."/>
            <person name="Andreopoulos B."/>
            <person name="Baker S."/>
            <person name="Barry K."/>
            <person name="Bills G."/>
            <person name="Bluhm B."/>
            <person name="Cannon C."/>
            <person name="Castanera R."/>
            <person name="Culley D."/>
            <person name="Daum C."/>
            <person name="Ezra D."/>
            <person name="Gonzalez J."/>
            <person name="Henrissat B."/>
            <person name="Kuo A."/>
            <person name="Liang C."/>
            <person name="Lipzen A."/>
            <person name="Lutzoni F."/>
            <person name="Magnuson J."/>
            <person name="Mondo S."/>
            <person name="Nolan M."/>
            <person name="Ohm R."/>
            <person name="Pangilinan J."/>
            <person name="Park H.-J."/>
            <person name="Ramirez L."/>
            <person name="Alfaro M."/>
            <person name="Sun H."/>
            <person name="Tritt A."/>
            <person name="Yoshinaga Y."/>
            <person name="Zwiers L.-H."/>
            <person name="Turgeon B."/>
            <person name="Goodwin S."/>
            <person name="Spatafora J."/>
            <person name="Crous P."/>
            <person name="Grigoriev I."/>
        </authorList>
    </citation>
    <scope>NUCLEOTIDE SEQUENCE</scope>
    <source>
        <strain evidence="18">CBS 175.79</strain>
    </source>
</reference>
<evidence type="ECO:0000256" key="12">
    <source>
        <dbReference type="ARBA" id="ARBA00023157"/>
    </source>
</evidence>
<dbReference type="SMART" id="SM00747">
    <property type="entry name" value="CFEM"/>
    <property type="match status" value="1"/>
</dbReference>
<keyword evidence="8 15" id="KW-0479">Metal-binding</keyword>
<feature type="domain" description="CFEM" evidence="17">
    <location>
        <begin position="1"/>
        <end position="111"/>
    </location>
</feature>
<evidence type="ECO:0000256" key="16">
    <source>
        <dbReference type="SAM" id="SignalP"/>
    </source>
</evidence>
<dbReference type="EMBL" id="ML978067">
    <property type="protein sequence ID" value="KAF2019701.1"/>
    <property type="molecule type" value="Genomic_DNA"/>
</dbReference>
<dbReference type="GO" id="GO:0005886">
    <property type="term" value="C:plasma membrane"/>
    <property type="evidence" value="ECO:0007669"/>
    <property type="project" value="UniProtKB-SubCell"/>
</dbReference>
<organism evidence="18 19">
    <name type="scientific">Aaosphaeria arxii CBS 175.79</name>
    <dbReference type="NCBI Taxonomy" id="1450172"/>
    <lineage>
        <taxon>Eukaryota</taxon>
        <taxon>Fungi</taxon>
        <taxon>Dikarya</taxon>
        <taxon>Ascomycota</taxon>
        <taxon>Pezizomycotina</taxon>
        <taxon>Dothideomycetes</taxon>
        <taxon>Pleosporomycetidae</taxon>
        <taxon>Pleosporales</taxon>
        <taxon>Pleosporales incertae sedis</taxon>
        <taxon>Aaosphaeria</taxon>
    </lineage>
</organism>
<evidence type="ECO:0000256" key="8">
    <source>
        <dbReference type="ARBA" id="ARBA00022723"/>
    </source>
</evidence>
<keyword evidence="9 16" id="KW-0732">Signal</keyword>
<proteinExistence type="inferred from homology"/>
<evidence type="ECO:0000256" key="15">
    <source>
        <dbReference type="PROSITE-ProRule" id="PRU01356"/>
    </source>
</evidence>
<dbReference type="GO" id="GO:0098552">
    <property type="term" value="C:side of membrane"/>
    <property type="evidence" value="ECO:0007669"/>
    <property type="project" value="UniProtKB-KW"/>
</dbReference>
<feature type="binding site" description="axial binding residue" evidence="15">
    <location>
        <position position="45"/>
    </location>
    <ligand>
        <name>heme</name>
        <dbReference type="ChEBI" id="CHEBI:30413"/>
    </ligand>
    <ligandPart>
        <name>Fe</name>
        <dbReference type="ChEBI" id="CHEBI:18248"/>
    </ligandPart>
</feature>
<keyword evidence="19" id="KW-1185">Reference proteome</keyword>
<keyword evidence="5" id="KW-0964">Secreted</keyword>
<accession>A0A6A5Y492</accession>
<evidence type="ECO:0000256" key="5">
    <source>
        <dbReference type="ARBA" id="ARBA00022525"/>
    </source>
</evidence>
<feature type="chain" id="PRO_5025377379" description="CFEM domain-containing protein" evidence="16">
    <location>
        <begin position="20"/>
        <end position="139"/>
    </location>
</feature>
<dbReference type="PROSITE" id="PS52012">
    <property type="entry name" value="CFEM"/>
    <property type="match status" value="1"/>
</dbReference>
<dbReference type="Pfam" id="PF05730">
    <property type="entry name" value="CFEM"/>
    <property type="match status" value="1"/>
</dbReference>
<evidence type="ECO:0000256" key="4">
    <source>
        <dbReference type="ARBA" id="ARBA00022475"/>
    </source>
</evidence>
<evidence type="ECO:0000256" key="1">
    <source>
        <dbReference type="ARBA" id="ARBA00004609"/>
    </source>
</evidence>
<keyword evidence="14" id="KW-0449">Lipoprotein</keyword>
<dbReference type="GO" id="GO:0046872">
    <property type="term" value="F:metal ion binding"/>
    <property type="evidence" value="ECO:0007669"/>
    <property type="project" value="UniProtKB-UniRule"/>
</dbReference>
<dbReference type="GO" id="GO:0005576">
    <property type="term" value="C:extracellular region"/>
    <property type="evidence" value="ECO:0007669"/>
    <property type="project" value="UniProtKB-SubCell"/>
</dbReference>
<dbReference type="PANTHER" id="PTHR37928">
    <property type="entry name" value="CFEM DOMAIN PROTEIN (AFU_ORTHOLOGUE AFUA_6G14090)"/>
    <property type="match status" value="1"/>
</dbReference>
<evidence type="ECO:0000256" key="9">
    <source>
        <dbReference type="ARBA" id="ARBA00022729"/>
    </source>
</evidence>
<gene>
    <name evidence="18" type="ORF">BU24DRAFT_419326</name>
</gene>
<evidence type="ECO:0000256" key="3">
    <source>
        <dbReference type="ARBA" id="ARBA00010031"/>
    </source>
</evidence>
<keyword evidence="6 15" id="KW-0349">Heme</keyword>
<name>A0A6A5Y492_9PLEO</name>
<keyword evidence="13" id="KW-0325">Glycoprotein</keyword>
<evidence type="ECO:0000256" key="6">
    <source>
        <dbReference type="ARBA" id="ARBA00022617"/>
    </source>
</evidence>
<comment type="similarity">
    <text evidence="3">Belongs to the RBT5 family.</text>
</comment>
<evidence type="ECO:0000256" key="10">
    <source>
        <dbReference type="ARBA" id="ARBA00023004"/>
    </source>
</evidence>
<evidence type="ECO:0000259" key="17">
    <source>
        <dbReference type="PROSITE" id="PS52012"/>
    </source>
</evidence>
<keyword evidence="7" id="KW-0336">GPI-anchor</keyword>